<name>A0A2N9L8F4_9BACT</name>
<protein>
    <submittedName>
        <fullName evidence="2">Uncharacterized protein</fullName>
    </submittedName>
</protein>
<feature type="region of interest" description="Disordered" evidence="1">
    <location>
        <begin position="1"/>
        <end position="29"/>
    </location>
</feature>
<evidence type="ECO:0000313" key="2">
    <source>
        <dbReference type="EMBL" id="SPE19413.1"/>
    </source>
</evidence>
<sequence>MSAPFPSSEAYRGKGNPMRAMTQPPPSSRCGKCGGELRLKLIEAADRGLDLENETLVCAKCGLEQSLTVSHDQKMPHIKVA</sequence>
<evidence type="ECO:0000313" key="3">
    <source>
        <dbReference type="Proteomes" id="UP000239735"/>
    </source>
</evidence>
<dbReference type="AlphaFoldDB" id="A0A2N9L8F4"/>
<proteinExistence type="predicted"/>
<accession>A0A2N9L8F4</accession>
<gene>
    <name evidence="2" type="ORF">SBA5_230001</name>
</gene>
<evidence type="ECO:0000256" key="1">
    <source>
        <dbReference type="SAM" id="MobiDB-lite"/>
    </source>
</evidence>
<organism evidence="2 3">
    <name type="scientific">Candidatus Sulfuritelmatomonas gaucii</name>
    <dbReference type="NCBI Taxonomy" id="2043161"/>
    <lineage>
        <taxon>Bacteria</taxon>
        <taxon>Pseudomonadati</taxon>
        <taxon>Acidobacteriota</taxon>
        <taxon>Terriglobia</taxon>
        <taxon>Terriglobales</taxon>
        <taxon>Acidobacteriaceae</taxon>
        <taxon>Candidatus Sulfuritelmatomonas</taxon>
    </lineage>
</organism>
<reference evidence="3" key="1">
    <citation type="submission" date="2018-02" db="EMBL/GenBank/DDBJ databases">
        <authorList>
            <person name="Hausmann B."/>
        </authorList>
    </citation>
    <scope>NUCLEOTIDE SEQUENCE [LARGE SCALE GENOMIC DNA]</scope>
    <source>
        <strain evidence="3">Peat soil MAG SbA5</strain>
    </source>
</reference>
<dbReference type="EMBL" id="OKRB01000079">
    <property type="protein sequence ID" value="SPE19413.1"/>
    <property type="molecule type" value="Genomic_DNA"/>
</dbReference>
<dbReference type="Proteomes" id="UP000239735">
    <property type="component" value="Unassembled WGS sequence"/>
</dbReference>